<gene>
    <name evidence="1" type="ORF">HYDPIDRAFT_119713</name>
</gene>
<reference evidence="1 2" key="1">
    <citation type="submission" date="2014-04" db="EMBL/GenBank/DDBJ databases">
        <title>Evolutionary Origins and Diversification of the Mycorrhizal Mutualists.</title>
        <authorList>
            <consortium name="DOE Joint Genome Institute"/>
            <consortium name="Mycorrhizal Genomics Consortium"/>
            <person name="Kohler A."/>
            <person name="Kuo A."/>
            <person name="Nagy L.G."/>
            <person name="Floudas D."/>
            <person name="Copeland A."/>
            <person name="Barry K.W."/>
            <person name="Cichocki N."/>
            <person name="Veneault-Fourrey C."/>
            <person name="LaButti K."/>
            <person name="Lindquist E.A."/>
            <person name="Lipzen A."/>
            <person name="Lundell T."/>
            <person name="Morin E."/>
            <person name="Murat C."/>
            <person name="Riley R."/>
            <person name="Ohm R."/>
            <person name="Sun H."/>
            <person name="Tunlid A."/>
            <person name="Henrissat B."/>
            <person name="Grigoriev I.V."/>
            <person name="Hibbett D.S."/>
            <person name="Martin F."/>
        </authorList>
    </citation>
    <scope>NUCLEOTIDE SEQUENCE [LARGE SCALE GENOMIC DNA]</scope>
    <source>
        <strain evidence="1 2">MD-312</strain>
    </source>
</reference>
<dbReference type="AlphaFoldDB" id="A0A0C9VL38"/>
<organism evidence="1 2">
    <name type="scientific">Hydnomerulius pinastri MD-312</name>
    <dbReference type="NCBI Taxonomy" id="994086"/>
    <lineage>
        <taxon>Eukaryota</taxon>
        <taxon>Fungi</taxon>
        <taxon>Dikarya</taxon>
        <taxon>Basidiomycota</taxon>
        <taxon>Agaricomycotina</taxon>
        <taxon>Agaricomycetes</taxon>
        <taxon>Agaricomycetidae</taxon>
        <taxon>Boletales</taxon>
        <taxon>Boletales incertae sedis</taxon>
        <taxon>Leucogyrophana</taxon>
    </lineage>
</organism>
<dbReference type="HOGENOM" id="CLU_3068964_0_0_1"/>
<dbReference type="Proteomes" id="UP000053820">
    <property type="component" value="Unassembled WGS sequence"/>
</dbReference>
<accession>A0A0C9VL38</accession>
<evidence type="ECO:0000313" key="1">
    <source>
        <dbReference type="EMBL" id="KIJ58295.1"/>
    </source>
</evidence>
<dbReference type="OrthoDB" id="2687955at2759"/>
<sequence length="53" mass="5671">MDKSNLRHGISAAGTSFALPGIFNFNGAKYNISTGQSSPFHLLHHVIEITVCA</sequence>
<name>A0A0C9VL38_9AGAM</name>
<proteinExistence type="predicted"/>
<evidence type="ECO:0000313" key="2">
    <source>
        <dbReference type="Proteomes" id="UP000053820"/>
    </source>
</evidence>
<dbReference type="EMBL" id="KN839958">
    <property type="protein sequence ID" value="KIJ58295.1"/>
    <property type="molecule type" value="Genomic_DNA"/>
</dbReference>
<protein>
    <submittedName>
        <fullName evidence="1">Uncharacterized protein</fullName>
    </submittedName>
</protein>
<keyword evidence="2" id="KW-1185">Reference proteome</keyword>